<dbReference type="PIRSF" id="PIRSF038995">
    <property type="entry name" value="SRP68"/>
    <property type="match status" value="1"/>
</dbReference>
<comment type="subcellular location">
    <subcellularLocation>
        <location evidence="1 10">Cytoplasm</location>
    </subcellularLocation>
    <subcellularLocation>
        <location evidence="2">Nucleus</location>
        <location evidence="2">Nucleolus</location>
    </subcellularLocation>
</comment>
<dbReference type="PANTHER" id="PTHR12860:SF0">
    <property type="entry name" value="SIGNAL RECOGNITION PARTICLE SUBUNIT SRP68"/>
    <property type="match status" value="1"/>
</dbReference>
<evidence type="ECO:0000256" key="10">
    <source>
        <dbReference type="PIRNR" id="PIRNR038995"/>
    </source>
</evidence>
<keyword evidence="7" id="KW-0539">Nucleus</keyword>
<keyword evidence="8 10" id="KW-0687">Ribonucleoprotein</keyword>
<dbReference type="AlphaFoldDB" id="A0A072P5X3"/>
<evidence type="ECO:0000256" key="9">
    <source>
        <dbReference type="ARBA" id="ARBA00029498"/>
    </source>
</evidence>
<proteinExistence type="inferred from homology"/>
<gene>
    <name evidence="12" type="ORF">A1O9_08890</name>
</gene>
<dbReference type="Pfam" id="PF16969">
    <property type="entry name" value="SRP68"/>
    <property type="match status" value="1"/>
</dbReference>
<evidence type="ECO:0000313" key="13">
    <source>
        <dbReference type="Proteomes" id="UP000027920"/>
    </source>
</evidence>
<dbReference type="InterPro" id="IPR026258">
    <property type="entry name" value="SRP68"/>
</dbReference>
<dbReference type="VEuPathDB" id="FungiDB:A1O9_08890"/>
<feature type="compositionally biased region" description="Basic and acidic residues" evidence="11">
    <location>
        <begin position="375"/>
        <end position="396"/>
    </location>
</feature>
<keyword evidence="5 10" id="KW-0694">RNA-binding</keyword>
<dbReference type="PANTHER" id="PTHR12860">
    <property type="entry name" value="SIGNAL RECOGNITION PARTICLE 68 KDA PROTEIN"/>
    <property type="match status" value="1"/>
</dbReference>
<reference evidence="12 13" key="1">
    <citation type="submission" date="2013-03" db="EMBL/GenBank/DDBJ databases">
        <title>The Genome Sequence of Exophiala aquamarina CBS 119918.</title>
        <authorList>
            <consortium name="The Broad Institute Genomics Platform"/>
            <person name="Cuomo C."/>
            <person name="de Hoog S."/>
            <person name="Gorbushina A."/>
            <person name="Walker B."/>
            <person name="Young S.K."/>
            <person name="Zeng Q."/>
            <person name="Gargeya S."/>
            <person name="Fitzgerald M."/>
            <person name="Haas B."/>
            <person name="Abouelleil A."/>
            <person name="Allen A.W."/>
            <person name="Alvarado L."/>
            <person name="Arachchi H.M."/>
            <person name="Berlin A.M."/>
            <person name="Chapman S.B."/>
            <person name="Gainer-Dewar J."/>
            <person name="Goldberg J."/>
            <person name="Griggs A."/>
            <person name="Gujja S."/>
            <person name="Hansen M."/>
            <person name="Howarth C."/>
            <person name="Imamovic A."/>
            <person name="Ireland A."/>
            <person name="Larimer J."/>
            <person name="McCowan C."/>
            <person name="Murphy C."/>
            <person name="Pearson M."/>
            <person name="Poon T.W."/>
            <person name="Priest M."/>
            <person name="Roberts A."/>
            <person name="Saif S."/>
            <person name="Shea T."/>
            <person name="Sisk P."/>
            <person name="Sykes S."/>
            <person name="Wortman J."/>
            <person name="Nusbaum C."/>
            <person name="Birren B."/>
        </authorList>
    </citation>
    <scope>NUCLEOTIDE SEQUENCE [LARGE SCALE GENOMIC DNA]</scope>
    <source>
        <strain evidence="12 13">CBS 119918</strain>
    </source>
</reference>
<accession>A0A072P5X3</accession>
<dbReference type="GeneID" id="25283800"/>
<keyword evidence="4 10" id="KW-0963">Cytoplasm</keyword>
<dbReference type="CDD" id="cd15481">
    <property type="entry name" value="SRP68-RBD"/>
    <property type="match status" value="1"/>
</dbReference>
<evidence type="ECO:0000256" key="3">
    <source>
        <dbReference type="ARBA" id="ARBA00009352"/>
    </source>
</evidence>
<dbReference type="InterPro" id="IPR034652">
    <property type="entry name" value="SRP68-RBD"/>
</dbReference>
<comment type="function">
    <text evidence="10">Component of the signal recognition particle (SRP) complex, a ribonucleoprotein complex that mediates the cotranslational targeting of secretory and membrane proteins to the endoplasmic reticulum (ER). The SRP complex interacts with the signal sequence in nascent secretory and membrane proteins and directs them to the membrane of the ER.</text>
</comment>
<dbReference type="OrthoDB" id="10255118at2759"/>
<keyword evidence="13" id="KW-1185">Reference proteome</keyword>
<evidence type="ECO:0000256" key="11">
    <source>
        <dbReference type="SAM" id="MobiDB-lite"/>
    </source>
</evidence>
<evidence type="ECO:0000313" key="12">
    <source>
        <dbReference type="EMBL" id="KEF55236.1"/>
    </source>
</evidence>
<dbReference type="EMBL" id="AMGV01000008">
    <property type="protein sequence ID" value="KEF55236.1"/>
    <property type="molecule type" value="Genomic_DNA"/>
</dbReference>
<feature type="region of interest" description="Disordered" evidence="11">
    <location>
        <begin position="601"/>
        <end position="639"/>
    </location>
</feature>
<comment type="caution">
    <text evidence="12">The sequence shown here is derived from an EMBL/GenBank/DDBJ whole genome shotgun (WGS) entry which is preliminary data.</text>
</comment>
<evidence type="ECO:0000256" key="2">
    <source>
        <dbReference type="ARBA" id="ARBA00004604"/>
    </source>
</evidence>
<evidence type="ECO:0000256" key="8">
    <source>
        <dbReference type="ARBA" id="ARBA00023274"/>
    </source>
</evidence>
<dbReference type="GO" id="GO:0006614">
    <property type="term" value="P:SRP-dependent cotranslational protein targeting to membrane"/>
    <property type="evidence" value="ECO:0007669"/>
    <property type="project" value="InterPro"/>
</dbReference>
<dbReference type="RefSeq" id="XP_013257826.1">
    <property type="nucleotide sequence ID" value="XM_013402372.1"/>
</dbReference>
<dbReference type="GO" id="GO:0005786">
    <property type="term" value="C:signal recognition particle, endoplasmic reticulum targeting"/>
    <property type="evidence" value="ECO:0007669"/>
    <property type="project" value="UniProtKB-KW"/>
</dbReference>
<feature type="compositionally biased region" description="Basic and acidic residues" evidence="11">
    <location>
        <begin position="620"/>
        <end position="629"/>
    </location>
</feature>
<dbReference type="GO" id="GO:0005730">
    <property type="term" value="C:nucleolus"/>
    <property type="evidence" value="ECO:0007669"/>
    <property type="project" value="UniProtKB-SubCell"/>
</dbReference>
<organism evidence="12 13">
    <name type="scientific">Exophiala aquamarina CBS 119918</name>
    <dbReference type="NCBI Taxonomy" id="1182545"/>
    <lineage>
        <taxon>Eukaryota</taxon>
        <taxon>Fungi</taxon>
        <taxon>Dikarya</taxon>
        <taxon>Ascomycota</taxon>
        <taxon>Pezizomycotina</taxon>
        <taxon>Eurotiomycetes</taxon>
        <taxon>Chaetothyriomycetidae</taxon>
        <taxon>Chaetothyriales</taxon>
        <taxon>Herpotrichiellaceae</taxon>
        <taxon>Exophiala</taxon>
    </lineage>
</organism>
<comment type="similarity">
    <text evidence="3 10">Belongs to the SRP68 family.</text>
</comment>
<name>A0A072P5X3_9EURO</name>
<dbReference type="GO" id="GO:0008312">
    <property type="term" value="F:7S RNA binding"/>
    <property type="evidence" value="ECO:0007669"/>
    <property type="project" value="InterPro"/>
</dbReference>
<keyword evidence="6 10" id="KW-0733">Signal recognition particle</keyword>
<dbReference type="GO" id="GO:0005047">
    <property type="term" value="F:signal recognition particle binding"/>
    <property type="evidence" value="ECO:0007669"/>
    <property type="project" value="InterPro"/>
</dbReference>
<evidence type="ECO:0000256" key="1">
    <source>
        <dbReference type="ARBA" id="ARBA00004496"/>
    </source>
</evidence>
<sequence>MNITHSIVSERDRALLAGDYSSYHSQATRRIHSLRRRLGASNRGRKYNPKGPVTPENVVRNAEWIQLLLASAERAWADAMAMKSAQSQESTQKPMPASTKRQIASRLKRAVQYAQNLVDVLNHESAGSIAQSQDTLEAIAYLSMLKGTLDFEKARWQSCIHNYSLPHIIYTALSKAAKSEAYKDLLSGIVDPSIRYAAYQLQVARTKPIDEIAIESFPESQATLRKDIQALDPLAFQSATNAAPTKDGPQNIPTTISWRTRTVKLEHANISQALGQSKDCEHHLLAKYAGFQKGDCSAQDFATSYEDVITANQDAADATKTAIDELTAEGVDPGDSRIQSLQITRTAVNYAVIEWRIGRNRILTGSHDGLDFEPEQPKRPSKPRKDGKPQNIREESAGRILSRLRERVALYDLILQSLDAVKELPGVIADAVFLEELQAKQAYFRALKCLAVGRSQAVNGKIPNALALYTRAFDLAQTASATLSSQSSSSSDSVSPPRLDLSPEQLQATVDTLGQLVTQYRALADLKALTSSTKANTQLETNTIKPSPLIERLNRNEYIENVDLSNLVNYPPKLRPVPVKPLFFDLAWNYIEYPGQKREEFTGRVQDSEPVRKQPATSGRTEETEEQKPAKRGWFGFGR</sequence>
<evidence type="ECO:0000256" key="4">
    <source>
        <dbReference type="ARBA" id="ARBA00022490"/>
    </source>
</evidence>
<feature type="region of interest" description="Disordered" evidence="11">
    <location>
        <begin position="366"/>
        <end position="396"/>
    </location>
</feature>
<dbReference type="HOGENOM" id="CLU_018649_2_0_1"/>
<evidence type="ECO:0000256" key="6">
    <source>
        <dbReference type="ARBA" id="ARBA00023135"/>
    </source>
</evidence>
<dbReference type="STRING" id="1182545.A0A072P5X3"/>
<dbReference type="Gene3D" id="1.10.3450.40">
    <property type="entry name" value="Signal recognition particle, SRP68 subunit, RNA-binding domain"/>
    <property type="match status" value="1"/>
</dbReference>
<dbReference type="InterPro" id="IPR038253">
    <property type="entry name" value="SRP68_N_sf"/>
</dbReference>
<evidence type="ECO:0000256" key="7">
    <source>
        <dbReference type="ARBA" id="ARBA00023242"/>
    </source>
</evidence>
<protein>
    <recommendedName>
        <fullName evidence="9 10">Signal recognition particle subunit SRP68</fullName>
        <shortName evidence="10">SRP68</shortName>
    </recommendedName>
</protein>
<evidence type="ECO:0000256" key="5">
    <source>
        <dbReference type="ARBA" id="ARBA00022884"/>
    </source>
</evidence>
<feature type="compositionally biased region" description="Basic and acidic residues" evidence="11">
    <location>
        <begin position="601"/>
        <end position="612"/>
    </location>
</feature>
<dbReference type="Proteomes" id="UP000027920">
    <property type="component" value="Unassembled WGS sequence"/>
</dbReference>
<dbReference type="GO" id="GO:0030942">
    <property type="term" value="F:endoplasmic reticulum signal peptide binding"/>
    <property type="evidence" value="ECO:0007669"/>
    <property type="project" value="InterPro"/>
</dbReference>